<dbReference type="InterPro" id="IPR033734">
    <property type="entry name" value="Jacalin-like_lectin_dom_plant"/>
</dbReference>
<keyword evidence="3" id="KW-0677">Repeat</keyword>
<dbReference type="EMBL" id="BPVZ01000078">
    <property type="protein sequence ID" value="GKV28131.1"/>
    <property type="molecule type" value="Genomic_DNA"/>
</dbReference>
<keyword evidence="6" id="KW-1185">Reference proteome</keyword>
<feature type="domain" description="Jacalin-type lectin" evidence="4">
    <location>
        <begin position="5"/>
        <end position="146"/>
    </location>
</feature>
<dbReference type="Pfam" id="PF01419">
    <property type="entry name" value="Jacalin"/>
    <property type="match status" value="2"/>
</dbReference>
<accession>A0AAV5KU02</accession>
<sequence length="240" mass="26354">MVNSCIKVGPWGVEGGMEWSYRPEGGITEIVIFFHGSFIDSISFKSDEGNGCEHCQKFGGDGGTPIQVSIAWPREYLTSISGTCFTTKETGDVLNSLRFKTNITEYGPFGTETGYYFSLQMEDGIIVGFHGRAGDYIYALGAYVEPLTLTAFPINSVQDLPRDAGPWGGDGGETWDDGVFSDIHKIIVFVCDASISGIRILYARSSMKSFLSEKHGGCSGDICRVIVRFFWLSYYHSSSL</sequence>
<comment type="caution">
    <text evidence="5">The sequence shown here is derived from an EMBL/GenBank/DDBJ whole genome shotgun (WGS) entry which is preliminary data.</text>
</comment>
<dbReference type="InterPro" id="IPR001229">
    <property type="entry name" value="Jacalin-like_lectin_dom"/>
</dbReference>
<dbReference type="Gene3D" id="2.100.10.30">
    <property type="entry name" value="Jacalin-like lectin domain"/>
    <property type="match status" value="2"/>
</dbReference>
<evidence type="ECO:0000256" key="1">
    <source>
        <dbReference type="ARBA" id="ARBA00006568"/>
    </source>
</evidence>
<dbReference type="FunFam" id="2.100.10.30:FF:000001">
    <property type="entry name" value="Jacalin-related lectin 33"/>
    <property type="match status" value="1"/>
</dbReference>
<dbReference type="GO" id="GO:0030246">
    <property type="term" value="F:carbohydrate binding"/>
    <property type="evidence" value="ECO:0007669"/>
    <property type="project" value="UniProtKB-KW"/>
</dbReference>
<reference evidence="5 6" key="1">
    <citation type="journal article" date="2021" name="Commun. Biol.">
        <title>The genome of Shorea leprosula (Dipterocarpaceae) highlights the ecological relevance of drought in aseasonal tropical rainforests.</title>
        <authorList>
            <person name="Ng K.K.S."/>
            <person name="Kobayashi M.J."/>
            <person name="Fawcett J.A."/>
            <person name="Hatakeyama M."/>
            <person name="Paape T."/>
            <person name="Ng C.H."/>
            <person name="Ang C.C."/>
            <person name="Tnah L.H."/>
            <person name="Lee C.T."/>
            <person name="Nishiyama T."/>
            <person name="Sese J."/>
            <person name="O'Brien M.J."/>
            <person name="Copetti D."/>
            <person name="Mohd Noor M.I."/>
            <person name="Ong R.C."/>
            <person name="Putra M."/>
            <person name="Sireger I.Z."/>
            <person name="Indrioko S."/>
            <person name="Kosugi Y."/>
            <person name="Izuno A."/>
            <person name="Isagi Y."/>
            <person name="Lee S.L."/>
            <person name="Shimizu K.K."/>
        </authorList>
    </citation>
    <scope>NUCLEOTIDE SEQUENCE [LARGE SCALE GENOMIC DNA]</scope>
    <source>
        <strain evidence="5">214</strain>
    </source>
</reference>
<gene>
    <name evidence="5" type="ORF">SLEP1_g37216</name>
</gene>
<dbReference type="PANTHER" id="PTHR47293:SF66">
    <property type="entry name" value="JACALIN-RELATED LECTIN 11-RELATED"/>
    <property type="match status" value="1"/>
</dbReference>
<dbReference type="CDD" id="cd09612">
    <property type="entry name" value="Jacalin"/>
    <property type="match status" value="1"/>
</dbReference>
<name>A0AAV5KU02_9ROSI</name>
<dbReference type="AlphaFoldDB" id="A0AAV5KU02"/>
<evidence type="ECO:0000313" key="5">
    <source>
        <dbReference type="EMBL" id="GKV28131.1"/>
    </source>
</evidence>
<dbReference type="InterPro" id="IPR036404">
    <property type="entry name" value="Jacalin-like_lectin_dom_sf"/>
</dbReference>
<evidence type="ECO:0000256" key="2">
    <source>
        <dbReference type="ARBA" id="ARBA00022734"/>
    </source>
</evidence>
<organism evidence="5 6">
    <name type="scientific">Rubroshorea leprosula</name>
    <dbReference type="NCBI Taxonomy" id="152421"/>
    <lineage>
        <taxon>Eukaryota</taxon>
        <taxon>Viridiplantae</taxon>
        <taxon>Streptophyta</taxon>
        <taxon>Embryophyta</taxon>
        <taxon>Tracheophyta</taxon>
        <taxon>Spermatophyta</taxon>
        <taxon>Magnoliopsida</taxon>
        <taxon>eudicotyledons</taxon>
        <taxon>Gunneridae</taxon>
        <taxon>Pentapetalae</taxon>
        <taxon>rosids</taxon>
        <taxon>malvids</taxon>
        <taxon>Malvales</taxon>
        <taxon>Dipterocarpaceae</taxon>
        <taxon>Rubroshorea</taxon>
    </lineage>
</organism>
<feature type="domain" description="Jacalin-type lectin" evidence="4">
    <location>
        <begin position="161"/>
        <end position="240"/>
    </location>
</feature>
<evidence type="ECO:0000256" key="3">
    <source>
        <dbReference type="ARBA" id="ARBA00022737"/>
    </source>
</evidence>
<dbReference type="PANTHER" id="PTHR47293">
    <property type="entry name" value="JACALIN-RELATED LECTIN 3"/>
    <property type="match status" value="1"/>
</dbReference>
<keyword evidence="2" id="KW-0430">Lectin</keyword>
<dbReference type="Proteomes" id="UP001054252">
    <property type="component" value="Unassembled WGS sequence"/>
</dbReference>
<comment type="similarity">
    <text evidence="1">Belongs to the jacalin lectin family.</text>
</comment>
<evidence type="ECO:0000259" key="4">
    <source>
        <dbReference type="PROSITE" id="PS51752"/>
    </source>
</evidence>
<protein>
    <recommendedName>
        <fullName evidence="4">Jacalin-type lectin domain-containing protein</fullName>
    </recommendedName>
</protein>
<dbReference type="PROSITE" id="PS51752">
    <property type="entry name" value="JACALIN_LECTIN"/>
    <property type="match status" value="2"/>
</dbReference>
<proteinExistence type="inferred from homology"/>
<dbReference type="SMART" id="SM00915">
    <property type="entry name" value="Jacalin"/>
    <property type="match status" value="1"/>
</dbReference>
<evidence type="ECO:0000313" key="6">
    <source>
        <dbReference type="Proteomes" id="UP001054252"/>
    </source>
</evidence>
<dbReference type="SUPFAM" id="SSF51101">
    <property type="entry name" value="Mannose-binding lectins"/>
    <property type="match status" value="2"/>
</dbReference>